<evidence type="ECO:0000313" key="3">
    <source>
        <dbReference type="Proteomes" id="UP000663525"/>
    </source>
</evidence>
<dbReference type="RefSeq" id="WP_229113503.1">
    <property type="nucleotide sequence ID" value="NZ_CP064787.1"/>
</dbReference>
<sequence>MTQTDTTETVQDDDHDWTGENVLVTGGASFIGSHLVEELVERGANVRVADDFSSGRRENLDAVEDDIELLVGDLKRWDVASEASEGIETVFHLAADHGGRGYIATHPASCASNMALDNIVFETAVENGVERITFASSACTYPTDIQKQQVPLREDMITFEERGGAFADETYGWAKLMGELSLRSYHEQYGIDASSVRIFTAYGPRENETHAVVALIAKAFAGQDPFRIWGDGEQTRNFTYVSDITRALRLASRRITDGSAVNAGIPDHISLNQCAETIFEYMDWRPEEIEYSPDKPVGVRHRAADTTRAKEVLGWEPQYSLEDGLAETIDYYTEHNDRETVRENLERLLYER</sequence>
<reference evidence="2" key="1">
    <citation type="submission" date="2020-11" db="EMBL/GenBank/DDBJ databases">
        <title>Carbohydrate-dependent, anaerobic sulfur respiration: A novel catabolism in halophilic archaea.</title>
        <authorList>
            <person name="Sorokin D.Y."/>
            <person name="Messina E."/>
            <person name="Smedile F."/>
            <person name="La Cono V."/>
            <person name="Hallsworth J.E."/>
            <person name="Yakimov M.M."/>
        </authorList>
    </citation>
    <scope>NUCLEOTIDE SEQUENCE</scope>
    <source>
        <strain evidence="2">HSR12-1</strain>
    </source>
</reference>
<dbReference type="Proteomes" id="UP000663525">
    <property type="component" value="Chromosome"/>
</dbReference>
<dbReference type="GeneID" id="68856258"/>
<organism evidence="2 3">
    <name type="scientific">Halapricum desulfuricans</name>
    <dbReference type="NCBI Taxonomy" id="2841257"/>
    <lineage>
        <taxon>Archaea</taxon>
        <taxon>Methanobacteriati</taxon>
        <taxon>Methanobacteriota</taxon>
        <taxon>Stenosarchaea group</taxon>
        <taxon>Halobacteria</taxon>
        <taxon>Halobacteriales</taxon>
        <taxon>Haloarculaceae</taxon>
        <taxon>Halapricum</taxon>
    </lineage>
</organism>
<accession>A0A897N7E2</accession>
<dbReference type="Gene3D" id="3.40.50.720">
    <property type="entry name" value="NAD(P)-binding Rossmann-like Domain"/>
    <property type="match status" value="1"/>
</dbReference>
<dbReference type="InterPro" id="IPR036291">
    <property type="entry name" value="NAD(P)-bd_dom_sf"/>
</dbReference>
<dbReference type="AlphaFoldDB" id="A0A897N7E2"/>
<dbReference type="InterPro" id="IPR050177">
    <property type="entry name" value="Lipid_A_modif_metabolic_enz"/>
</dbReference>
<evidence type="ECO:0000259" key="1">
    <source>
        <dbReference type="Pfam" id="PF01370"/>
    </source>
</evidence>
<name>A0A897N7E2_9EURY</name>
<dbReference type="Pfam" id="PF01370">
    <property type="entry name" value="Epimerase"/>
    <property type="match status" value="1"/>
</dbReference>
<dbReference type="SUPFAM" id="SSF51735">
    <property type="entry name" value="NAD(P)-binding Rossmann-fold domains"/>
    <property type="match status" value="1"/>
</dbReference>
<dbReference type="InterPro" id="IPR001509">
    <property type="entry name" value="Epimerase_deHydtase"/>
</dbReference>
<protein>
    <submittedName>
        <fullName evidence="2">Nucleoside-diphosphate-sugar epimerase</fullName>
    </submittedName>
</protein>
<gene>
    <name evidence="2" type="primary">wcaG10</name>
    <name evidence="2" type="ORF">HSR121_2715</name>
</gene>
<proteinExistence type="predicted"/>
<dbReference type="PANTHER" id="PTHR43245">
    <property type="entry name" value="BIFUNCTIONAL POLYMYXIN RESISTANCE PROTEIN ARNA"/>
    <property type="match status" value="1"/>
</dbReference>
<feature type="domain" description="NAD-dependent epimerase/dehydratase" evidence="1">
    <location>
        <begin position="22"/>
        <end position="264"/>
    </location>
</feature>
<dbReference type="EMBL" id="CP064787">
    <property type="protein sequence ID" value="QSG07035.1"/>
    <property type="molecule type" value="Genomic_DNA"/>
</dbReference>
<dbReference type="Gene3D" id="3.90.25.10">
    <property type="entry name" value="UDP-galactose 4-epimerase, domain 1"/>
    <property type="match status" value="1"/>
</dbReference>
<dbReference type="PANTHER" id="PTHR43245:SF13">
    <property type="entry name" value="UDP-D-APIOSE_UDP-D-XYLOSE SYNTHASE 2"/>
    <property type="match status" value="1"/>
</dbReference>
<evidence type="ECO:0000313" key="2">
    <source>
        <dbReference type="EMBL" id="QSG07035.1"/>
    </source>
</evidence>